<sequence>MAGIELKIDDDYINGMASLFETRSQDLQEGVDSYLTILSTIREEAIQEGDTAEALDAFIEYASSLKGIISELGKTAKDTCNNFLAEIDEKDQYLF</sequence>
<protein>
    <recommendedName>
        <fullName evidence="3">LXG domain-containing protein</fullName>
    </recommendedName>
</protein>
<reference evidence="1" key="1">
    <citation type="submission" date="2021-10" db="EMBL/GenBank/DDBJ databases">
        <title>Anaerobic single-cell dispensing facilitates the cultivation of human gut bacteria.</title>
        <authorList>
            <person name="Afrizal A."/>
        </authorList>
    </citation>
    <scope>NUCLEOTIDE SEQUENCE</scope>
    <source>
        <strain evidence="1">CLA-AA-H204</strain>
    </source>
</reference>
<dbReference type="AlphaFoldDB" id="A0AAW4WIQ5"/>
<evidence type="ECO:0000313" key="1">
    <source>
        <dbReference type="EMBL" id="MCC2243181.1"/>
    </source>
</evidence>
<accession>A0AAW4WIQ5</accession>
<organism evidence="1 2">
    <name type="scientific">Roseburia amylophila</name>
    <dbReference type="NCBI Taxonomy" id="2981794"/>
    <lineage>
        <taxon>Bacteria</taxon>
        <taxon>Bacillati</taxon>
        <taxon>Bacillota</taxon>
        <taxon>Clostridia</taxon>
        <taxon>Lachnospirales</taxon>
        <taxon>Lachnospiraceae</taxon>
        <taxon>Roseburia</taxon>
    </lineage>
</organism>
<name>A0AAW4WIQ5_9FIRM</name>
<dbReference type="EMBL" id="JAJEQW010000017">
    <property type="protein sequence ID" value="MCC2243181.1"/>
    <property type="molecule type" value="Genomic_DNA"/>
</dbReference>
<comment type="caution">
    <text evidence="1">The sequence shown here is derived from an EMBL/GenBank/DDBJ whole genome shotgun (WGS) entry which is preliminary data.</text>
</comment>
<gene>
    <name evidence="1" type="ORF">LKD47_12940</name>
</gene>
<dbReference type="Proteomes" id="UP001198893">
    <property type="component" value="Unassembled WGS sequence"/>
</dbReference>
<dbReference type="RefSeq" id="WP_227710689.1">
    <property type="nucleotide sequence ID" value="NZ_JAJEQW010000017.1"/>
</dbReference>
<evidence type="ECO:0000313" key="2">
    <source>
        <dbReference type="Proteomes" id="UP001198893"/>
    </source>
</evidence>
<proteinExistence type="predicted"/>
<evidence type="ECO:0008006" key="3">
    <source>
        <dbReference type="Google" id="ProtNLM"/>
    </source>
</evidence>